<dbReference type="KEGG" id="lck:HN018_02075"/>
<dbReference type="GO" id="GO:0030170">
    <property type="term" value="F:pyridoxal phosphate binding"/>
    <property type="evidence" value="ECO:0007669"/>
    <property type="project" value="UniProtKB-UniRule"/>
</dbReference>
<dbReference type="InterPro" id="IPR000821">
    <property type="entry name" value="Ala_racemase"/>
</dbReference>
<gene>
    <name evidence="11" type="primary">alr</name>
    <name evidence="11" type="ORF">HN018_02075</name>
</gene>
<dbReference type="Pfam" id="PF01168">
    <property type="entry name" value="Ala_racemase_N"/>
    <property type="match status" value="1"/>
</dbReference>
<feature type="active site" description="Proton acceptor; specific for D-alanine" evidence="7">
    <location>
        <position position="46"/>
    </location>
</feature>
<dbReference type="InterPro" id="IPR009006">
    <property type="entry name" value="Ala_racemase/Decarboxylase_C"/>
</dbReference>
<dbReference type="InterPro" id="IPR029066">
    <property type="entry name" value="PLP-binding_barrel"/>
</dbReference>
<dbReference type="RefSeq" id="WP_171836073.1">
    <property type="nucleotide sequence ID" value="NZ_CP053708.1"/>
</dbReference>
<dbReference type="PANTHER" id="PTHR30511:SF0">
    <property type="entry name" value="ALANINE RACEMASE, CATABOLIC-RELATED"/>
    <property type="match status" value="1"/>
</dbReference>
<evidence type="ECO:0000256" key="7">
    <source>
        <dbReference type="HAMAP-Rule" id="MF_01201"/>
    </source>
</evidence>
<evidence type="ECO:0000256" key="3">
    <source>
        <dbReference type="ARBA" id="ARBA00007880"/>
    </source>
</evidence>
<keyword evidence="6 7" id="KW-0413">Isomerase</keyword>
<feature type="domain" description="Alanine racemase C-terminal" evidence="10">
    <location>
        <begin position="246"/>
        <end position="373"/>
    </location>
</feature>
<dbReference type="GO" id="GO:0008784">
    <property type="term" value="F:alanine racemase activity"/>
    <property type="evidence" value="ECO:0007669"/>
    <property type="project" value="UniProtKB-UniRule"/>
</dbReference>
<evidence type="ECO:0000256" key="5">
    <source>
        <dbReference type="ARBA" id="ARBA00022898"/>
    </source>
</evidence>
<evidence type="ECO:0000256" key="4">
    <source>
        <dbReference type="ARBA" id="ARBA00013089"/>
    </source>
</evidence>
<dbReference type="HAMAP" id="MF_01201">
    <property type="entry name" value="Ala_racemase"/>
    <property type="match status" value="1"/>
</dbReference>
<comment type="pathway">
    <text evidence="7">Amino-acid biosynthesis; D-alanine biosynthesis; D-alanine from L-alanine: step 1/1.</text>
</comment>
<feature type="active site" description="Proton acceptor; specific for L-alanine" evidence="7">
    <location>
        <position position="267"/>
    </location>
</feature>
<keyword evidence="12" id="KW-1185">Reference proteome</keyword>
<evidence type="ECO:0000256" key="1">
    <source>
        <dbReference type="ARBA" id="ARBA00000316"/>
    </source>
</evidence>
<dbReference type="CDD" id="cd00430">
    <property type="entry name" value="PLPDE_III_AR"/>
    <property type="match status" value="1"/>
</dbReference>
<feature type="modified residue" description="N6-(pyridoxal phosphate)lysine" evidence="7 8">
    <location>
        <position position="46"/>
    </location>
</feature>
<feature type="binding site" evidence="7 9">
    <location>
        <position position="316"/>
    </location>
    <ligand>
        <name>substrate</name>
    </ligand>
</feature>
<dbReference type="Pfam" id="PF00842">
    <property type="entry name" value="Ala_racemase_C"/>
    <property type="match status" value="1"/>
</dbReference>
<dbReference type="NCBIfam" id="TIGR00492">
    <property type="entry name" value="alr"/>
    <property type="match status" value="1"/>
</dbReference>
<evidence type="ECO:0000259" key="10">
    <source>
        <dbReference type="SMART" id="SM01005"/>
    </source>
</evidence>
<dbReference type="UniPathway" id="UPA00042">
    <property type="reaction ID" value="UER00497"/>
</dbReference>
<dbReference type="EC" id="5.1.1.1" evidence="4 7"/>
<dbReference type="Gene3D" id="3.20.20.10">
    <property type="entry name" value="Alanine racemase"/>
    <property type="match status" value="1"/>
</dbReference>
<dbReference type="InterPro" id="IPR011079">
    <property type="entry name" value="Ala_racemase_C"/>
</dbReference>
<accession>A0A6M8H917</accession>
<dbReference type="AlphaFoldDB" id="A0A6M8H917"/>
<sequence length="376" mass="39920">MNRMEDAASLAAWAGGWLSIDLDAIAANWRALQERTAPAECAAVVKADAYGLGIEHVAPALDRAGCRTFFVAHLAEGVALRRLLPPGRTVFVLNGIPPGTAPVFVTHDLLPVLNSIGQIAEWRAAAFEAGRPLAASVQIDTGMSRFGLPPHEVVELAGQAHGLAGIEIRLVMSHLGCADTPDHPANQEQLASFERLASLLPPAPRSLAASSGIFLGSRYHLDLVRPGVALYGVPPTARRPNPMRPVVRLQARVVQTRRVQPGDWVGYGAMFRATRPTDVATVAIGYADGFLRASSGGVASLPDGGPMLPIIGRISMDCLAIDVTGVPVDRVREGMPLDLIGPHRPIEDAADAAGTIGYELLTSLGNRYHRSWHAGR</sequence>
<dbReference type="SMART" id="SM01005">
    <property type="entry name" value="Ala_racemase_C"/>
    <property type="match status" value="1"/>
</dbReference>
<comment type="function">
    <text evidence="7">Catalyzes the interconversion of L-alanine and D-alanine. May also act on other amino acids.</text>
</comment>
<evidence type="ECO:0000256" key="8">
    <source>
        <dbReference type="PIRSR" id="PIRSR600821-50"/>
    </source>
</evidence>
<comment type="similarity">
    <text evidence="3 7">Belongs to the alanine racemase family.</text>
</comment>
<keyword evidence="5 7" id="KW-0663">Pyridoxal phosphate</keyword>
<dbReference type="Proteomes" id="UP000500767">
    <property type="component" value="Chromosome"/>
</dbReference>
<evidence type="ECO:0000313" key="12">
    <source>
        <dbReference type="Proteomes" id="UP000500767"/>
    </source>
</evidence>
<comment type="cofactor">
    <cofactor evidence="2 7 8">
        <name>pyridoxal 5'-phosphate</name>
        <dbReference type="ChEBI" id="CHEBI:597326"/>
    </cofactor>
</comment>
<dbReference type="PANTHER" id="PTHR30511">
    <property type="entry name" value="ALANINE RACEMASE"/>
    <property type="match status" value="1"/>
</dbReference>
<proteinExistence type="inferred from homology"/>
<evidence type="ECO:0000313" key="11">
    <source>
        <dbReference type="EMBL" id="QKE88993.1"/>
    </source>
</evidence>
<dbReference type="GO" id="GO:0030632">
    <property type="term" value="P:D-alanine biosynthetic process"/>
    <property type="evidence" value="ECO:0007669"/>
    <property type="project" value="UniProtKB-UniRule"/>
</dbReference>
<evidence type="ECO:0000256" key="6">
    <source>
        <dbReference type="ARBA" id="ARBA00023235"/>
    </source>
</evidence>
<dbReference type="Gene3D" id="2.40.37.10">
    <property type="entry name" value="Lyase, Ornithine Decarboxylase, Chain A, domain 1"/>
    <property type="match status" value="1"/>
</dbReference>
<dbReference type="GO" id="GO:0005829">
    <property type="term" value="C:cytosol"/>
    <property type="evidence" value="ECO:0007669"/>
    <property type="project" value="TreeGrafter"/>
</dbReference>
<dbReference type="InterPro" id="IPR020622">
    <property type="entry name" value="Ala_racemase_pyridoxalP-BS"/>
</dbReference>
<dbReference type="InterPro" id="IPR001608">
    <property type="entry name" value="Ala_racemase_N"/>
</dbReference>
<dbReference type="PROSITE" id="PS00395">
    <property type="entry name" value="ALANINE_RACEMASE"/>
    <property type="match status" value="1"/>
</dbReference>
<evidence type="ECO:0000256" key="9">
    <source>
        <dbReference type="PIRSR" id="PIRSR600821-52"/>
    </source>
</evidence>
<dbReference type="PRINTS" id="PR00992">
    <property type="entry name" value="ALARACEMASE"/>
</dbReference>
<dbReference type="EMBL" id="CP053708">
    <property type="protein sequence ID" value="QKE88993.1"/>
    <property type="molecule type" value="Genomic_DNA"/>
</dbReference>
<reference evidence="11 12" key="1">
    <citation type="journal article" date="2014" name="World J. Microbiol. Biotechnol.">
        <title>Biodiversity and physiological characteristics of Antarctic and Arctic lichens-associated bacteria.</title>
        <authorList>
            <person name="Lee Y.M."/>
            <person name="Kim E.H."/>
            <person name="Lee H.K."/>
            <person name="Hong S.G."/>
        </authorList>
    </citation>
    <scope>NUCLEOTIDE SEQUENCE [LARGE SCALE GENOMIC DNA]</scope>
    <source>
        <strain evidence="11 12">PAMC 26569</strain>
    </source>
</reference>
<dbReference type="SUPFAM" id="SSF50621">
    <property type="entry name" value="Alanine racemase C-terminal domain-like"/>
    <property type="match status" value="1"/>
</dbReference>
<feature type="binding site" evidence="7 9">
    <location>
        <position position="145"/>
    </location>
    <ligand>
        <name>substrate</name>
    </ligand>
</feature>
<dbReference type="SUPFAM" id="SSF51419">
    <property type="entry name" value="PLP-binding barrel"/>
    <property type="match status" value="1"/>
</dbReference>
<protein>
    <recommendedName>
        <fullName evidence="4 7">Alanine racemase</fullName>
        <ecNumber evidence="4 7">5.1.1.1</ecNumber>
    </recommendedName>
</protein>
<evidence type="ECO:0000256" key="2">
    <source>
        <dbReference type="ARBA" id="ARBA00001933"/>
    </source>
</evidence>
<name>A0A6M8H917_9PROT</name>
<organism evidence="11 12">
    <name type="scientific">Lichenicola cladoniae</name>
    <dbReference type="NCBI Taxonomy" id="1484109"/>
    <lineage>
        <taxon>Bacteria</taxon>
        <taxon>Pseudomonadati</taxon>
        <taxon>Pseudomonadota</taxon>
        <taxon>Alphaproteobacteria</taxon>
        <taxon>Acetobacterales</taxon>
        <taxon>Acetobacteraceae</taxon>
        <taxon>Lichenicola</taxon>
    </lineage>
</organism>
<comment type="catalytic activity">
    <reaction evidence="1 7">
        <text>L-alanine = D-alanine</text>
        <dbReference type="Rhea" id="RHEA:20249"/>
        <dbReference type="ChEBI" id="CHEBI:57416"/>
        <dbReference type="ChEBI" id="CHEBI:57972"/>
        <dbReference type="EC" id="5.1.1.1"/>
    </reaction>
</comment>